<dbReference type="Proteomes" id="UP001213799">
    <property type="component" value="Unassembled WGS sequence"/>
</dbReference>
<keyword evidence="5 8" id="KW-0378">Hydrolase</keyword>
<keyword evidence="7" id="KW-1015">Disulfide bond</keyword>
<keyword evidence="2" id="KW-0719">Serine esterase</keyword>
<dbReference type="EMBL" id="JAQJAE010000001">
    <property type="protein sequence ID" value="KAJ5617721.1"/>
    <property type="molecule type" value="Genomic_DNA"/>
</dbReference>
<evidence type="ECO:0000256" key="7">
    <source>
        <dbReference type="ARBA" id="ARBA00023157"/>
    </source>
</evidence>
<keyword evidence="4" id="KW-0732">Signal</keyword>
<dbReference type="GO" id="GO:0072330">
    <property type="term" value="P:monocarboxylic acid biosynthetic process"/>
    <property type="evidence" value="ECO:0007669"/>
    <property type="project" value="UniProtKB-ARBA"/>
</dbReference>
<dbReference type="RefSeq" id="XP_056758888.1">
    <property type="nucleotide sequence ID" value="XM_056893893.1"/>
</dbReference>
<evidence type="ECO:0000256" key="6">
    <source>
        <dbReference type="ARBA" id="ARBA00022837"/>
    </source>
</evidence>
<dbReference type="GO" id="GO:0017000">
    <property type="term" value="P:antibiotic biosynthetic process"/>
    <property type="evidence" value="ECO:0007669"/>
    <property type="project" value="UniProtKB-ARBA"/>
</dbReference>
<dbReference type="GeneID" id="81584135"/>
<evidence type="ECO:0000256" key="2">
    <source>
        <dbReference type="ARBA" id="ARBA00022487"/>
    </source>
</evidence>
<reference evidence="9" key="1">
    <citation type="journal article" date="2023" name="IMA Fungus">
        <title>Comparative genomic study of the Penicillium genus elucidates a diverse pangenome and 15 lateral gene transfer events.</title>
        <authorList>
            <person name="Petersen C."/>
            <person name="Sorensen T."/>
            <person name="Nielsen M.R."/>
            <person name="Sondergaard T.E."/>
            <person name="Sorensen J.L."/>
            <person name="Fitzpatrick D.A."/>
            <person name="Frisvad J.C."/>
            <person name="Nielsen K.L."/>
        </authorList>
    </citation>
    <scope>NUCLEOTIDE SEQUENCE</scope>
    <source>
        <strain evidence="9">IBT 12815</strain>
    </source>
</reference>
<protein>
    <recommendedName>
        <fullName evidence="8">Carboxylic ester hydrolase</fullName>
        <ecNumber evidence="8">3.1.1.-</ecNumber>
    </recommendedName>
</protein>
<evidence type="ECO:0000313" key="9">
    <source>
        <dbReference type="EMBL" id="KAJ5617721.1"/>
    </source>
</evidence>
<keyword evidence="6" id="KW-0106">Calcium</keyword>
<evidence type="ECO:0000256" key="4">
    <source>
        <dbReference type="ARBA" id="ARBA00022729"/>
    </source>
</evidence>
<evidence type="ECO:0000256" key="1">
    <source>
        <dbReference type="ARBA" id="ARBA00006249"/>
    </source>
</evidence>
<dbReference type="PANTHER" id="PTHR33938:SF13">
    <property type="entry name" value="CARBOXYLIC ESTER HYDROLASE"/>
    <property type="match status" value="1"/>
</dbReference>
<comment type="similarity">
    <text evidence="1 8">Belongs to the tannase family.</text>
</comment>
<keyword evidence="3" id="KW-0479">Metal-binding</keyword>
<reference evidence="9" key="2">
    <citation type="submission" date="2023-01" db="EMBL/GenBank/DDBJ databases">
        <authorList>
            <person name="Petersen C."/>
        </authorList>
    </citation>
    <scope>NUCLEOTIDE SEQUENCE</scope>
    <source>
        <strain evidence="9">IBT 12815</strain>
    </source>
</reference>
<dbReference type="Pfam" id="PF07519">
    <property type="entry name" value="Tannase"/>
    <property type="match status" value="1"/>
</dbReference>
<organism evidence="9 10">
    <name type="scientific">Penicillium hordei</name>
    <dbReference type="NCBI Taxonomy" id="40994"/>
    <lineage>
        <taxon>Eukaryota</taxon>
        <taxon>Fungi</taxon>
        <taxon>Dikarya</taxon>
        <taxon>Ascomycota</taxon>
        <taxon>Pezizomycotina</taxon>
        <taxon>Eurotiomycetes</taxon>
        <taxon>Eurotiomycetidae</taxon>
        <taxon>Eurotiales</taxon>
        <taxon>Aspergillaceae</taxon>
        <taxon>Penicillium</taxon>
    </lineage>
</organism>
<evidence type="ECO:0000256" key="5">
    <source>
        <dbReference type="ARBA" id="ARBA00022801"/>
    </source>
</evidence>
<comment type="caution">
    <text evidence="9">The sequence shown here is derived from an EMBL/GenBank/DDBJ whole genome shotgun (WGS) entry which is preliminary data.</text>
</comment>
<dbReference type="SUPFAM" id="SSF53474">
    <property type="entry name" value="alpha/beta-Hydrolases"/>
    <property type="match status" value="1"/>
</dbReference>
<dbReference type="EC" id="3.1.1.-" evidence="8"/>
<keyword evidence="10" id="KW-1185">Reference proteome</keyword>
<evidence type="ECO:0000256" key="8">
    <source>
        <dbReference type="RuleBase" id="RU361238"/>
    </source>
</evidence>
<dbReference type="GO" id="GO:0030600">
    <property type="term" value="F:feruloyl esterase activity"/>
    <property type="evidence" value="ECO:0007669"/>
    <property type="project" value="UniProtKB-ARBA"/>
</dbReference>
<dbReference type="GO" id="GO:0046872">
    <property type="term" value="F:metal ion binding"/>
    <property type="evidence" value="ECO:0007669"/>
    <property type="project" value="UniProtKB-KW"/>
</dbReference>
<gene>
    <name evidence="9" type="ORF">N7537_002835</name>
</gene>
<sequence length="483" mass="52007">MNYPTINTGHAHCIPSTFTPPHVFGAEITSINTHLVTNFTAIVPAEQLFNTPTANATNVDFCNVTVSYTHPGQGDNISVTAWLPIDSWNERMEGVGGGGWVAGGPISQLAYPELVTSRSLYDQAVIGKSLIKDFYGRSPKKSYWNGCSQGGRQGMMLAQRYPGLYDGVAAAAPAINWNAFFTAMYWPQLIMNLAGKYPHGCELDTITEAAVSACDGLDGVLDGVISDADTCVFDPFTVVGTVFNCASTNTTMQVSHTAAVVANATWSGPQTSKGNFLWYGPHRGADLSGALTAFGLAGTRCTGDVCVGAPLYLGTEWMALFIERNPDFDLTSISHEQYDEIVYSGRQQFASTIETADPDLSQFKTHGGKILTFHGLADPVIPTRGSEHYYNAVQELDPDIHDFYRLFLAPGVAHCFGGSGGQPHTVLEALVEWVENGTAPETLPVSFTSAKGTTYDQILCPYPQKSVYTLGSDPTLAESYHCV</sequence>
<name>A0AAD6EIQ3_9EURO</name>
<evidence type="ECO:0000313" key="10">
    <source>
        <dbReference type="Proteomes" id="UP001213799"/>
    </source>
</evidence>
<dbReference type="InterPro" id="IPR029058">
    <property type="entry name" value="AB_hydrolase_fold"/>
</dbReference>
<dbReference type="PANTHER" id="PTHR33938">
    <property type="entry name" value="FERULOYL ESTERASE B-RELATED"/>
    <property type="match status" value="1"/>
</dbReference>
<dbReference type="Gene3D" id="3.40.50.1820">
    <property type="entry name" value="alpha/beta hydrolase"/>
    <property type="match status" value="2"/>
</dbReference>
<evidence type="ECO:0000256" key="3">
    <source>
        <dbReference type="ARBA" id="ARBA00022723"/>
    </source>
</evidence>
<accession>A0AAD6EIQ3</accession>
<dbReference type="InterPro" id="IPR011118">
    <property type="entry name" value="Tannase/feruloyl_esterase"/>
</dbReference>
<dbReference type="AlphaFoldDB" id="A0AAD6EIQ3"/>
<proteinExistence type="inferred from homology"/>